<gene>
    <name evidence="4" type="ORF">M3P21_20415</name>
</gene>
<keyword evidence="2" id="KW-0732">Signal</keyword>
<feature type="signal peptide" evidence="2">
    <location>
        <begin position="1"/>
        <end position="18"/>
    </location>
</feature>
<keyword evidence="5" id="KW-1185">Reference proteome</keyword>
<dbReference type="GO" id="GO:0004519">
    <property type="term" value="F:endonuclease activity"/>
    <property type="evidence" value="ECO:0007669"/>
    <property type="project" value="UniProtKB-KW"/>
</dbReference>
<reference evidence="4" key="1">
    <citation type="submission" date="2022-05" db="EMBL/GenBank/DDBJ databases">
        <authorList>
            <person name="Park J.-S."/>
        </authorList>
    </citation>
    <scope>NUCLEOTIDE SEQUENCE</scope>
    <source>
        <strain evidence="4">2012CJ41-6</strain>
    </source>
</reference>
<dbReference type="RefSeq" id="WP_249713125.1">
    <property type="nucleotide sequence ID" value="NZ_JAMFMB010000041.1"/>
</dbReference>
<evidence type="ECO:0000256" key="2">
    <source>
        <dbReference type="SAM" id="SignalP"/>
    </source>
</evidence>
<dbReference type="Pfam" id="PF03372">
    <property type="entry name" value="Exo_endo_phos"/>
    <property type="match status" value="1"/>
</dbReference>
<keyword evidence="4" id="KW-0378">Hydrolase</keyword>
<feature type="region of interest" description="Disordered" evidence="1">
    <location>
        <begin position="274"/>
        <end position="303"/>
    </location>
</feature>
<evidence type="ECO:0000256" key="1">
    <source>
        <dbReference type="SAM" id="MobiDB-lite"/>
    </source>
</evidence>
<feature type="domain" description="Endonuclease/exonuclease/phosphatase" evidence="3">
    <location>
        <begin position="26"/>
        <end position="347"/>
    </location>
</feature>
<keyword evidence="4" id="KW-0540">Nuclease</keyword>
<dbReference type="Gene3D" id="3.60.10.10">
    <property type="entry name" value="Endonuclease/exonuclease/phosphatase"/>
    <property type="match status" value="1"/>
</dbReference>
<evidence type="ECO:0000313" key="4">
    <source>
        <dbReference type="EMBL" id="MCL6285885.1"/>
    </source>
</evidence>
<proteinExistence type="predicted"/>
<dbReference type="Proteomes" id="UP001203880">
    <property type="component" value="Unassembled WGS sequence"/>
</dbReference>
<dbReference type="InterPro" id="IPR005135">
    <property type="entry name" value="Endo/exonuclease/phosphatase"/>
</dbReference>
<keyword evidence="4" id="KW-0255">Endonuclease</keyword>
<evidence type="ECO:0000313" key="5">
    <source>
        <dbReference type="Proteomes" id="UP001203880"/>
    </source>
</evidence>
<protein>
    <submittedName>
        <fullName evidence="4">Endonuclease/exonuclease/phosphatase family protein</fullName>
    </submittedName>
</protein>
<feature type="chain" id="PRO_5046978697" evidence="2">
    <location>
        <begin position="19"/>
        <end position="357"/>
    </location>
</feature>
<organism evidence="4 5">
    <name type="scientific">Ruegeria spongiae</name>
    <dbReference type="NCBI Taxonomy" id="2942209"/>
    <lineage>
        <taxon>Bacteria</taxon>
        <taxon>Pseudomonadati</taxon>
        <taxon>Pseudomonadota</taxon>
        <taxon>Alphaproteobacteria</taxon>
        <taxon>Rhodobacterales</taxon>
        <taxon>Roseobacteraceae</taxon>
        <taxon>Ruegeria</taxon>
    </lineage>
</organism>
<sequence length="357" mass="38845">MIRLALALILALPAIGNAQQLRVATYNTELSRDGPGLLLRDITKGRDERILQVTRIIAEVNPDIIALQSIDWDHEASALNALSRALAAAGVRFDHALHLRPNSGLATDLDLDGDGLTGGPGDAQGYGAFTGQAGIAVLSKHPILHEEVRDFSTLLWRDLPGASLPQMDGLPYPSAEAQAVQRLSSTAHWVVPIETPTGRIDLLTFQAGPPVFDGPEDRNGLRNRDEILFWRHFLDGQFGQPPEARLILLGGANLDPHDSDGINAAVRSLLTHPKLQDPAPRSAGAEQAPDQGHQTPNALDTVDWEKPGRMRVDYILPSRDWQVAGSGVFWPAPGDPMYEHAVNASRHRLLWTDLNTN</sequence>
<dbReference type="SUPFAM" id="SSF56219">
    <property type="entry name" value="DNase I-like"/>
    <property type="match status" value="1"/>
</dbReference>
<evidence type="ECO:0000259" key="3">
    <source>
        <dbReference type="Pfam" id="PF03372"/>
    </source>
</evidence>
<dbReference type="EMBL" id="JAMFMB010000041">
    <property type="protein sequence ID" value="MCL6285885.1"/>
    <property type="molecule type" value="Genomic_DNA"/>
</dbReference>
<comment type="caution">
    <text evidence="4">The sequence shown here is derived from an EMBL/GenBank/DDBJ whole genome shotgun (WGS) entry which is preliminary data.</text>
</comment>
<name>A0ABT0Q7U0_9RHOB</name>
<dbReference type="InterPro" id="IPR036691">
    <property type="entry name" value="Endo/exonu/phosph_ase_sf"/>
</dbReference>
<accession>A0ABT0Q7U0</accession>